<evidence type="ECO:0000256" key="4">
    <source>
        <dbReference type="ARBA" id="ARBA00022825"/>
    </source>
</evidence>
<dbReference type="Proteomes" id="UP000002668">
    <property type="component" value="Genome"/>
</dbReference>
<dbReference type="SUPFAM" id="SSF50494">
    <property type="entry name" value="Trypsin-like serine proteases"/>
    <property type="match status" value="1"/>
</dbReference>
<feature type="chain" id="PRO_5003193379" evidence="7">
    <location>
        <begin position="19"/>
        <end position="264"/>
    </location>
</feature>
<dbReference type="InterPro" id="IPR001314">
    <property type="entry name" value="Peptidase_S1A"/>
</dbReference>
<protein>
    <submittedName>
        <fullName evidence="9">Similar to female reproductive tract protease GLEANR_897</fullName>
    </submittedName>
</protein>
<comment type="similarity">
    <text evidence="1">Belongs to the peptidase S1 family.</text>
</comment>
<dbReference type="InterPro" id="IPR050430">
    <property type="entry name" value="Peptidase_S1"/>
</dbReference>
<keyword evidence="7" id="KW-0732">Signal</keyword>
<evidence type="ECO:0000256" key="2">
    <source>
        <dbReference type="ARBA" id="ARBA00022670"/>
    </source>
</evidence>
<evidence type="ECO:0000256" key="3">
    <source>
        <dbReference type="ARBA" id="ARBA00022801"/>
    </source>
</evidence>
<reference evidence="10" key="1">
    <citation type="journal article" date="2011" name="Nat. Commun.">
        <title>Effector diversification within compartments of the Leptosphaeria maculans genome affected by Repeat-Induced Point mutations.</title>
        <authorList>
            <person name="Rouxel T."/>
            <person name="Grandaubert J."/>
            <person name="Hane J.K."/>
            <person name="Hoede C."/>
            <person name="van de Wouw A.P."/>
            <person name="Couloux A."/>
            <person name="Dominguez V."/>
            <person name="Anthouard V."/>
            <person name="Bally P."/>
            <person name="Bourras S."/>
            <person name="Cozijnsen A.J."/>
            <person name="Ciuffetti L.M."/>
            <person name="Degrave A."/>
            <person name="Dilmaghani A."/>
            <person name="Duret L."/>
            <person name="Fudal I."/>
            <person name="Goodwin S.B."/>
            <person name="Gout L."/>
            <person name="Glaser N."/>
            <person name="Linglin J."/>
            <person name="Kema G.H.J."/>
            <person name="Lapalu N."/>
            <person name="Lawrence C.B."/>
            <person name="May K."/>
            <person name="Meyer M."/>
            <person name="Ollivier B."/>
            <person name="Poulain J."/>
            <person name="Schoch C.L."/>
            <person name="Simon A."/>
            <person name="Spatafora J.W."/>
            <person name="Stachowiak A."/>
            <person name="Turgeon B.G."/>
            <person name="Tyler B.M."/>
            <person name="Vincent D."/>
            <person name="Weissenbach J."/>
            <person name="Amselem J."/>
            <person name="Quesneville H."/>
            <person name="Oliver R.P."/>
            <person name="Wincker P."/>
            <person name="Balesdent M.-H."/>
            <person name="Howlett B.J."/>
        </authorList>
    </citation>
    <scope>NUCLEOTIDE SEQUENCE [LARGE SCALE GENOMIC DNA]</scope>
    <source>
        <strain evidence="10">JN3 / isolate v23.1.3 / race Av1-4-5-6-7-8</strain>
    </source>
</reference>
<dbReference type="PANTHER" id="PTHR24276:SF98">
    <property type="entry name" value="FI18310P1-RELATED"/>
    <property type="match status" value="1"/>
</dbReference>
<dbReference type="STRING" id="985895.E5A535"/>
<keyword evidence="10" id="KW-1185">Reference proteome</keyword>
<dbReference type="InterPro" id="IPR043504">
    <property type="entry name" value="Peptidase_S1_PA_chymotrypsin"/>
</dbReference>
<evidence type="ECO:0000259" key="8">
    <source>
        <dbReference type="PROSITE" id="PS50240"/>
    </source>
</evidence>
<dbReference type="InterPro" id="IPR033116">
    <property type="entry name" value="TRYPSIN_SER"/>
</dbReference>
<keyword evidence="5" id="KW-1015">Disulfide bond</keyword>
<evidence type="ECO:0000256" key="7">
    <source>
        <dbReference type="SAM" id="SignalP"/>
    </source>
</evidence>
<keyword evidence="3 6" id="KW-0378">Hydrolase</keyword>
<feature type="domain" description="Peptidase S1" evidence="8">
    <location>
        <begin position="40"/>
        <end position="264"/>
    </location>
</feature>
<dbReference type="Gene3D" id="2.40.10.10">
    <property type="entry name" value="Trypsin-like serine proteases"/>
    <property type="match status" value="2"/>
</dbReference>
<dbReference type="GO" id="GO:0004252">
    <property type="term" value="F:serine-type endopeptidase activity"/>
    <property type="evidence" value="ECO:0007669"/>
    <property type="project" value="InterPro"/>
</dbReference>
<dbReference type="PROSITE" id="PS50240">
    <property type="entry name" value="TRYPSIN_DOM"/>
    <property type="match status" value="1"/>
</dbReference>
<sequence>MQLKKVLITLAVPAICIAAAIPTPQDPVEPDFPEEQAEDIVGGVAARAGDVPYIVSVALNGQHWCGGSLLNANTVVTAAHCIEEGATAADYSIRAGSLDRRSGGVVSQVTRLIPHPEYNTGLTDNDAAIFKLATPVQTSSSITYATLAPAGNDPAPGSTLTVAGWGDDGNGNAPVRLQKVDVPIVDRDTCRSNYPRNPVSENMFCAGFTQGGRDSCQGDSGGPIFDTAKTLIGLVSWGGGCALPNKPGVYARVGTVGAFIRANM</sequence>
<keyword evidence="4 6" id="KW-0720">Serine protease</keyword>
<dbReference type="PROSITE" id="PS00134">
    <property type="entry name" value="TRYPSIN_HIS"/>
    <property type="match status" value="1"/>
</dbReference>
<dbReference type="SMART" id="SM00020">
    <property type="entry name" value="Tryp_SPc"/>
    <property type="match status" value="1"/>
</dbReference>
<dbReference type="InterPro" id="IPR009003">
    <property type="entry name" value="Peptidase_S1_PA"/>
</dbReference>
<dbReference type="HOGENOM" id="CLU_006842_7_5_1"/>
<dbReference type="CDD" id="cd00190">
    <property type="entry name" value="Tryp_SPc"/>
    <property type="match status" value="1"/>
</dbReference>
<dbReference type="AlphaFoldDB" id="E5A535"/>
<evidence type="ECO:0000256" key="1">
    <source>
        <dbReference type="ARBA" id="ARBA00007664"/>
    </source>
</evidence>
<organism evidence="10">
    <name type="scientific">Leptosphaeria maculans (strain JN3 / isolate v23.1.3 / race Av1-4-5-6-7-8)</name>
    <name type="common">Blackleg fungus</name>
    <name type="synonym">Phoma lingam</name>
    <dbReference type="NCBI Taxonomy" id="985895"/>
    <lineage>
        <taxon>Eukaryota</taxon>
        <taxon>Fungi</taxon>
        <taxon>Dikarya</taxon>
        <taxon>Ascomycota</taxon>
        <taxon>Pezizomycotina</taxon>
        <taxon>Dothideomycetes</taxon>
        <taxon>Pleosporomycetidae</taxon>
        <taxon>Pleosporales</taxon>
        <taxon>Pleosporineae</taxon>
        <taxon>Leptosphaeriaceae</taxon>
        <taxon>Plenodomus</taxon>
        <taxon>Plenodomus lingam/Leptosphaeria maculans species complex</taxon>
    </lineage>
</organism>
<dbReference type="FunFam" id="2.40.10.10:FF:000077">
    <property type="entry name" value="Predicted protein"/>
    <property type="match status" value="1"/>
</dbReference>
<dbReference type="InterPro" id="IPR001254">
    <property type="entry name" value="Trypsin_dom"/>
</dbReference>
<evidence type="ECO:0000256" key="6">
    <source>
        <dbReference type="RuleBase" id="RU363034"/>
    </source>
</evidence>
<dbReference type="MEROPS" id="S01.103"/>
<feature type="signal peptide" evidence="7">
    <location>
        <begin position="1"/>
        <end position="18"/>
    </location>
</feature>
<dbReference type="OrthoDB" id="6380398at2759"/>
<dbReference type="VEuPathDB" id="FungiDB:LEMA_P079720.1"/>
<gene>
    <name evidence="9" type="ORF">LEMA_P079720.1</name>
</gene>
<dbReference type="RefSeq" id="XP_003842212.1">
    <property type="nucleotide sequence ID" value="XM_003842164.1"/>
</dbReference>
<evidence type="ECO:0000313" key="10">
    <source>
        <dbReference type="Proteomes" id="UP000002668"/>
    </source>
</evidence>
<evidence type="ECO:0000256" key="5">
    <source>
        <dbReference type="ARBA" id="ARBA00023157"/>
    </source>
</evidence>
<dbReference type="EMBL" id="FP929134">
    <property type="protein sequence ID" value="CBX98733.1"/>
    <property type="molecule type" value="Genomic_DNA"/>
</dbReference>
<dbReference type="PRINTS" id="PR00722">
    <property type="entry name" value="CHYMOTRYPSIN"/>
</dbReference>
<evidence type="ECO:0000313" key="9">
    <source>
        <dbReference type="EMBL" id="CBX98733.1"/>
    </source>
</evidence>
<dbReference type="OMA" id="GPYDDIQ"/>
<dbReference type="GeneID" id="13282180"/>
<dbReference type="InParanoid" id="E5A535"/>
<proteinExistence type="inferred from homology"/>
<dbReference type="PROSITE" id="PS00135">
    <property type="entry name" value="TRYPSIN_SER"/>
    <property type="match status" value="1"/>
</dbReference>
<keyword evidence="2 6" id="KW-0645">Protease</keyword>
<dbReference type="PANTHER" id="PTHR24276">
    <property type="entry name" value="POLYSERASE-RELATED"/>
    <property type="match status" value="1"/>
</dbReference>
<dbReference type="Pfam" id="PF00089">
    <property type="entry name" value="Trypsin"/>
    <property type="match status" value="1"/>
</dbReference>
<name>E5A535_LEPMJ</name>
<dbReference type="GO" id="GO:0006508">
    <property type="term" value="P:proteolysis"/>
    <property type="evidence" value="ECO:0007669"/>
    <property type="project" value="UniProtKB-KW"/>
</dbReference>
<accession>E5A535</accession>
<dbReference type="InterPro" id="IPR018114">
    <property type="entry name" value="TRYPSIN_HIS"/>
</dbReference>
<dbReference type="eggNOG" id="KOG3627">
    <property type="taxonomic scope" value="Eukaryota"/>
</dbReference>